<dbReference type="EMBL" id="ADBJ01000025">
    <property type="protein sequence ID" value="EFA81771.1"/>
    <property type="molecule type" value="Genomic_DNA"/>
</dbReference>
<feature type="domain" description="DTW" evidence="8">
    <location>
        <begin position="48"/>
        <end position="313"/>
    </location>
</feature>
<keyword evidence="3" id="KW-0949">S-adenosyl-L-methionine</keyword>
<dbReference type="RefSeq" id="XP_020433888.1">
    <property type="nucleotide sequence ID" value="XM_020576639.1"/>
</dbReference>
<protein>
    <recommendedName>
        <fullName evidence="1">tRNA-uridine aminocarboxypropyltransferase</fullName>
        <ecNumber evidence="1">2.5.1.25</ecNumber>
    </recommendedName>
</protein>
<evidence type="ECO:0000256" key="3">
    <source>
        <dbReference type="ARBA" id="ARBA00022691"/>
    </source>
</evidence>
<evidence type="ECO:0000259" key="8">
    <source>
        <dbReference type="SMART" id="SM01144"/>
    </source>
</evidence>
<dbReference type="InterPro" id="IPR039262">
    <property type="entry name" value="DTWD2/TAPT"/>
</dbReference>
<dbReference type="Pfam" id="PF03942">
    <property type="entry name" value="DTW"/>
    <property type="match status" value="1"/>
</dbReference>
<proteinExistence type="inferred from homology"/>
<evidence type="ECO:0000256" key="2">
    <source>
        <dbReference type="ARBA" id="ARBA00022679"/>
    </source>
</evidence>
<comment type="caution">
    <text evidence="9">The sequence shown here is derived from an EMBL/GenBank/DDBJ whole genome shotgun (WGS) entry which is preliminary data.</text>
</comment>
<feature type="compositionally biased region" description="Low complexity" evidence="7">
    <location>
        <begin position="106"/>
        <end position="122"/>
    </location>
</feature>
<organism evidence="9 10">
    <name type="scientific">Heterostelium pallidum (strain ATCC 26659 / Pp 5 / PN500)</name>
    <name type="common">Cellular slime mold</name>
    <name type="synonym">Polysphondylium pallidum</name>
    <dbReference type="NCBI Taxonomy" id="670386"/>
    <lineage>
        <taxon>Eukaryota</taxon>
        <taxon>Amoebozoa</taxon>
        <taxon>Evosea</taxon>
        <taxon>Eumycetozoa</taxon>
        <taxon>Dictyostelia</taxon>
        <taxon>Acytosteliales</taxon>
        <taxon>Acytosteliaceae</taxon>
        <taxon>Heterostelium</taxon>
    </lineage>
</organism>
<dbReference type="GeneID" id="31361250"/>
<dbReference type="OMA" id="YITLFHH"/>
<name>D3BB34_HETP5</name>
<dbReference type="PANTHER" id="PTHR21392:SF0">
    <property type="entry name" value="TRNA-URIDINE AMINOCARBOXYPROPYLTRANSFERASE 2"/>
    <property type="match status" value="1"/>
</dbReference>
<keyword evidence="2" id="KW-0808">Transferase</keyword>
<dbReference type="InterPro" id="IPR005636">
    <property type="entry name" value="DTW"/>
</dbReference>
<dbReference type="GO" id="GO:0008033">
    <property type="term" value="P:tRNA processing"/>
    <property type="evidence" value="ECO:0007669"/>
    <property type="project" value="UniProtKB-KW"/>
</dbReference>
<dbReference type="EC" id="2.5.1.25" evidence="1"/>
<evidence type="ECO:0000256" key="7">
    <source>
        <dbReference type="SAM" id="MobiDB-lite"/>
    </source>
</evidence>
<dbReference type="InParanoid" id="D3BB34"/>
<evidence type="ECO:0000256" key="6">
    <source>
        <dbReference type="ARBA" id="ARBA00048718"/>
    </source>
</evidence>
<keyword evidence="4" id="KW-0819">tRNA processing</keyword>
<sequence length="326" mass="37630">MSTFEENNNNNNNNNHDSIKEKAEYAESNIERENYFFERKEKVLDLLGPTKCRNCWFLKINCICDHLQPIKFKHRYITLFHHKEWSRVSNTGKLVTLISNRSTLDNNNNNNNNSNNSNNSNNLLDINTESQSKVLVMKIEEDEAMLKHILETTDHRNIFVLFPAPDSITIEEYLSQFKNNSNNDKSNNVNNNNSNNNVDSDTISIEDALENVSLNDNYDFNELTMIILDGTWSQAKKLVKNIPPDIKRVRLTFGEQKVKSLYNQLRKQPAVDRISTLEATALAMHIIGESKENCKSLMDSFKYFIDKLMQQNGAAGRTNKAWIGDK</sequence>
<reference evidence="9 10" key="1">
    <citation type="journal article" date="2011" name="Genome Res.">
        <title>Phylogeny-wide analysis of social amoeba genomes highlights ancient origins for complex intercellular communication.</title>
        <authorList>
            <person name="Heidel A.J."/>
            <person name="Lawal H.M."/>
            <person name="Felder M."/>
            <person name="Schilde C."/>
            <person name="Helps N.R."/>
            <person name="Tunggal B."/>
            <person name="Rivero F."/>
            <person name="John U."/>
            <person name="Schleicher M."/>
            <person name="Eichinger L."/>
            <person name="Platzer M."/>
            <person name="Noegel A.A."/>
            <person name="Schaap P."/>
            <person name="Gloeckner G."/>
        </authorList>
    </citation>
    <scope>NUCLEOTIDE SEQUENCE [LARGE SCALE GENOMIC DNA]</scope>
    <source>
        <strain evidence="10">ATCC 26659 / Pp 5 / PN500</strain>
    </source>
</reference>
<evidence type="ECO:0000256" key="1">
    <source>
        <dbReference type="ARBA" id="ARBA00012386"/>
    </source>
</evidence>
<dbReference type="STRING" id="670386.D3BB34"/>
<gene>
    <name evidence="9" type="ORF">PPL_05766</name>
</gene>
<dbReference type="PANTHER" id="PTHR21392">
    <property type="entry name" value="TRNA-URIDINE AMINOCARBOXYPROPYLTRANSFERASE 2"/>
    <property type="match status" value="1"/>
</dbReference>
<accession>D3BB34</accession>
<comment type="catalytic activity">
    <reaction evidence="6">
        <text>a uridine in tRNA + S-adenosyl-L-methionine = a 3-[(3S)-3-amino-3-carboxypropyl]uridine in tRNA + S-methyl-5'-thioadenosine + H(+)</text>
        <dbReference type="Rhea" id="RHEA:62432"/>
        <dbReference type="Rhea" id="RHEA-COMP:13339"/>
        <dbReference type="Rhea" id="RHEA-COMP:16092"/>
        <dbReference type="ChEBI" id="CHEBI:15378"/>
        <dbReference type="ChEBI" id="CHEBI:17509"/>
        <dbReference type="ChEBI" id="CHEBI:59789"/>
        <dbReference type="ChEBI" id="CHEBI:65315"/>
        <dbReference type="ChEBI" id="CHEBI:82930"/>
        <dbReference type="EC" id="2.5.1.25"/>
    </reaction>
</comment>
<evidence type="ECO:0000313" key="9">
    <source>
        <dbReference type="EMBL" id="EFA81771.1"/>
    </source>
</evidence>
<dbReference type="GO" id="GO:0016432">
    <property type="term" value="F:tRNA-uridine aminocarboxypropyltransferase activity"/>
    <property type="evidence" value="ECO:0007669"/>
    <property type="project" value="UniProtKB-EC"/>
</dbReference>
<dbReference type="AlphaFoldDB" id="D3BB34"/>
<dbReference type="SMART" id="SM01144">
    <property type="entry name" value="DTW"/>
    <property type="match status" value="1"/>
</dbReference>
<evidence type="ECO:0000256" key="4">
    <source>
        <dbReference type="ARBA" id="ARBA00022694"/>
    </source>
</evidence>
<comment type="similarity">
    <text evidence="5">Belongs to the TDD superfamily. DTWD2 family.</text>
</comment>
<dbReference type="Proteomes" id="UP000001396">
    <property type="component" value="Unassembled WGS sequence"/>
</dbReference>
<evidence type="ECO:0000256" key="5">
    <source>
        <dbReference type="ARBA" id="ARBA00034489"/>
    </source>
</evidence>
<evidence type="ECO:0000313" key="10">
    <source>
        <dbReference type="Proteomes" id="UP000001396"/>
    </source>
</evidence>
<keyword evidence="10" id="KW-1185">Reference proteome</keyword>
<feature type="region of interest" description="Disordered" evidence="7">
    <location>
        <begin position="103"/>
        <end position="124"/>
    </location>
</feature>